<sequence>MHATKNRGSDTDPRFFVVYGDAEWLPQRYRKKSARCHEEARKPGLRGHDSKLNVLVCKRCGGSRGTLGRLVSETTLPEFGARLDVESTLDADTSSAVGY</sequence>
<evidence type="ECO:0000313" key="1">
    <source>
        <dbReference type="EMBL" id="MBB2975459.1"/>
    </source>
</evidence>
<proteinExistence type="predicted"/>
<evidence type="ECO:0000313" key="2">
    <source>
        <dbReference type="Proteomes" id="UP000529310"/>
    </source>
</evidence>
<accession>A0A7W4YMG0</accession>
<comment type="caution">
    <text evidence="1">The sequence shown here is derived from an EMBL/GenBank/DDBJ whole genome shotgun (WGS) entry which is preliminary data.</text>
</comment>
<reference evidence="1 2" key="1">
    <citation type="submission" date="2020-08" db="EMBL/GenBank/DDBJ databases">
        <title>Sequencing the genomes of 1000 actinobacteria strains.</title>
        <authorList>
            <person name="Klenk H.-P."/>
        </authorList>
    </citation>
    <scope>NUCLEOTIDE SEQUENCE [LARGE SCALE GENOMIC DNA]</scope>
    <source>
        <strain evidence="1 2">DSM 27099</strain>
    </source>
</reference>
<protein>
    <submittedName>
        <fullName evidence="1">Uncharacterized protein</fullName>
    </submittedName>
</protein>
<organism evidence="1 2">
    <name type="scientific">Microbacterium endophyticum</name>
    <dbReference type="NCBI Taxonomy" id="1526412"/>
    <lineage>
        <taxon>Bacteria</taxon>
        <taxon>Bacillati</taxon>
        <taxon>Actinomycetota</taxon>
        <taxon>Actinomycetes</taxon>
        <taxon>Micrococcales</taxon>
        <taxon>Microbacteriaceae</taxon>
        <taxon>Microbacterium</taxon>
    </lineage>
</organism>
<keyword evidence="2" id="KW-1185">Reference proteome</keyword>
<gene>
    <name evidence="1" type="ORF">FHX49_001025</name>
</gene>
<dbReference type="AlphaFoldDB" id="A0A7W4YMG0"/>
<name>A0A7W4YMG0_9MICO</name>
<dbReference type="Proteomes" id="UP000529310">
    <property type="component" value="Unassembled WGS sequence"/>
</dbReference>
<dbReference type="EMBL" id="JACHWQ010000002">
    <property type="protein sequence ID" value="MBB2975459.1"/>
    <property type="molecule type" value="Genomic_DNA"/>
</dbReference>